<accession>A0A840UWW6</accession>
<name>A0A840UWW6_9FIRM</name>
<dbReference type="EMBL" id="JACHFH010000027">
    <property type="protein sequence ID" value="MBB5336885.1"/>
    <property type="molecule type" value="Genomic_DNA"/>
</dbReference>
<keyword evidence="3" id="KW-0808">Transferase</keyword>
<feature type="domain" description="Acyltransferase 3" evidence="2">
    <location>
        <begin position="4"/>
        <end position="89"/>
    </location>
</feature>
<dbReference type="Pfam" id="PF01757">
    <property type="entry name" value="Acyl_transf_3"/>
    <property type="match status" value="1"/>
</dbReference>
<keyword evidence="1" id="KW-0472">Membrane</keyword>
<dbReference type="InterPro" id="IPR002656">
    <property type="entry name" value="Acyl_transf_3_dom"/>
</dbReference>
<keyword evidence="1" id="KW-1133">Transmembrane helix</keyword>
<dbReference type="AlphaFoldDB" id="A0A840UWW6"/>
<feature type="transmembrane region" description="Helical" evidence="1">
    <location>
        <begin position="65"/>
        <end position="86"/>
    </location>
</feature>
<evidence type="ECO:0000259" key="2">
    <source>
        <dbReference type="Pfam" id="PF01757"/>
    </source>
</evidence>
<evidence type="ECO:0000313" key="4">
    <source>
        <dbReference type="Proteomes" id="UP000559117"/>
    </source>
</evidence>
<feature type="transmembrane region" description="Helical" evidence="1">
    <location>
        <begin position="12"/>
        <end position="45"/>
    </location>
</feature>
<evidence type="ECO:0000313" key="3">
    <source>
        <dbReference type="EMBL" id="MBB5336885.1"/>
    </source>
</evidence>
<dbReference type="RefSeq" id="WP_183862234.1">
    <property type="nucleotide sequence ID" value="NZ_JACHFH010000027.1"/>
</dbReference>
<keyword evidence="1" id="KW-0812">Transmembrane</keyword>
<proteinExistence type="predicted"/>
<sequence length="95" mass="11461">MRDKYWDIIKALGIIAVVLGHIGILGYFVSLYHLVLFFFVAGYFYNEKYSTNLFNFFAKKLERLWWPTFKYTCFFTIFHNVFWTLYNGSLVKTEI</sequence>
<organism evidence="3 4">
    <name type="scientific">Pectinatus brassicae</name>
    <dbReference type="NCBI Taxonomy" id="862415"/>
    <lineage>
        <taxon>Bacteria</taxon>
        <taxon>Bacillati</taxon>
        <taxon>Bacillota</taxon>
        <taxon>Negativicutes</taxon>
        <taxon>Selenomonadales</taxon>
        <taxon>Selenomonadaceae</taxon>
        <taxon>Pectinatus</taxon>
    </lineage>
</organism>
<reference evidence="3 4" key="1">
    <citation type="submission" date="2020-08" db="EMBL/GenBank/DDBJ databases">
        <title>Genomic Encyclopedia of Type Strains, Phase IV (KMG-IV): sequencing the most valuable type-strain genomes for metagenomic binning, comparative biology and taxonomic classification.</title>
        <authorList>
            <person name="Goeker M."/>
        </authorList>
    </citation>
    <scope>NUCLEOTIDE SEQUENCE [LARGE SCALE GENOMIC DNA]</scope>
    <source>
        <strain evidence="3 4">DSM 24661</strain>
    </source>
</reference>
<protein>
    <submittedName>
        <fullName evidence="3">Fucose 4-O-acetylase-like acetyltransferase</fullName>
    </submittedName>
</protein>
<gene>
    <name evidence="3" type="ORF">HNR32_002040</name>
</gene>
<dbReference type="Proteomes" id="UP000559117">
    <property type="component" value="Unassembled WGS sequence"/>
</dbReference>
<evidence type="ECO:0000256" key="1">
    <source>
        <dbReference type="SAM" id="Phobius"/>
    </source>
</evidence>
<dbReference type="GO" id="GO:0016747">
    <property type="term" value="F:acyltransferase activity, transferring groups other than amino-acyl groups"/>
    <property type="evidence" value="ECO:0007669"/>
    <property type="project" value="InterPro"/>
</dbReference>
<keyword evidence="4" id="KW-1185">Reference proteome</keyword>
<comment type="caution">
    <text evidence="3">The sequence shown here is derived from an EMBL/GenBank/DDBJ whole genome shotgun (WGS) entry which is preliminary data.</text>
</comment>